<name>A0AAD9JGY4_9ANNE</name>
<proteinExistence type="predicted"/>
<evidence type="ECO:0000313" key="2">
    <source>
        <dbReference type="EMBL" id="KAK2152481.1"/>
    </source>
</evidence>
<feature type="non-terminal residue" evidence="2">
    <location>
        <position position="1"/>
    </location>
</feature>
<dbReference type="AlphaFoldDB" id="A0AAD9JGY4"/>
<accession>A0AAD9JGY4</accession>
<comment type="caution">
    <text evidence="2">The sequence shown here is derived from an EMBL/GenBank/DDBJ whole genome shotgun (WGS) entry which is preliminary data.</text>
</comment>
<dbReference type="Proteomes" id="UP001208570">
    <property type="component" value="Unassembled WGS sequence"/>
</dbReference>
<organism evidence="2 3">
    <name type="scientific">Paralvinella palmiformis</name>
    <dbReference type="NCBI Taxonomy" id="53620"/>
    <lineage>
        <taxon>Eukaryota</taxon>
        <taxon>Metazoa</taxon>
        <taxon>Spiralia</taxon>
        <taxon>Lophotrochozoa</taxon>
        <taxon>Annelida</taxon>
        <taxon>Polychaeta</taxon>
        <taxon>Sedentaria</taxon>
        <taxon>Canalipalpata</taxon>
        <taxon>Terebellida</taxon>
        <taxon>Terebelliformia</taxon>
        <taxon>Alvinellidae</taxon>
        <taxon>Paralvinella</taxon>
    </lineage>
</organism>
<dbReference type="EMBL" id="JAODUP010000327">
    <property type="protein sequence ID" value="KAK2152481.1"/>
    <property type="molecule type" value="Genomic_DNA"/>
</dbReference>
<feature type="region of interest" description="Disordered" evidence="1">
    <location>
        <begin position="50"/>
        <end position="75"/>
    </location>
</feature>
<evidence type="ECO:0000313" key="3">
    <source>
        <dbReference type="Proteomes" id="UP001208570"/>
    </source>
</evidence>
<keyword evidence="3" id="KW-1185">Reference proteome</keyword>
<gene>
    <name evidence="2" type="ORF">LSH36_327g03055</name>
</gene>
<reference evidence="2" key="1">
    <citation type="journal article" date="2023" name="Mol. Biol. Evol.">
        <title>Third-Generation Sequencing Reveals the Adaptive Role of the Epigenome in Three Deep-Sea Polychaetes.</title>
        <authorList>
            <person name="Perez M."/>
            <person name="Aroh O."/>
            <person name="Sun Y."/>
            <person name="Lan Y."/>
            <person name="Juniper S.K."/>
            <person name="Young C.R."/>
            <person name="Angers B."/>
            <person name="Qian P.Y."/>
        </authorList>
    </citation>
    <scope>NUCLEOTIDE SEQUENCE</scope>
    <source>
        <strain evidence="2">P08H-3</strain>
    </source>
</reference>
<evidence type="ECO:0000256" key="1">
    <source>
        <dbReference type="SAM" id="MobiDB-lite"/>
    </source>
</evidence>
<protein>
    <submittedName>
        <fullName evidence="2">Uncharacterized protein</fullName>
    </submittedName>
</protein>
<sequence>DERKAFIRIEAVDPDVGLSSQSQDTSLIVLAFVIRRPFVADPETVPMSRVVNQDEKGCRPPPHSRNRSDLLSTTATTSTTLVVNAHSRMVLQRKHRLYSGSV</sequence>